<dbReference type="RefSeq" id="WP_340611463.1">
    <property type="nucleotide sequence ID" value="NZ_JBBNAW010000003.1"/>
</dbReference>
<sequence length="189" mass="20167">MAFLSREQVQSMGFLRVGHNVLISDKASLYNCPNITIGDNVRIDDFAVISAGEGGIVIADFVHIAVFSLLTGAGRICMDSFSGLSSRVSVYSSSDDYSGGSLTNPTVPDRYKRVVSADVSIGKHVIIGAGSVVLPGVTLEEGVAVGALSLVSRNCTAFGTYSGVPARRIKERSRELLEVEQRFRLEHGL</sequence>
<keyword evidence="6 8" id="KW-0012">Acyltransferase</keyword>
<dbReference type="Proteomes" id="UP001386972">
    <property type="component" value="Unassembled WGS sequence"/>
</dbReference>
<reference evidence="8 9" key="1">
    <citation type="submission" date="2024-03" db="EMBL/GenBank/DDBJ databases">
        <title>Screening, Identification and Application of a Plant Lactobacillus Strain.</title>
        <authorList>
            <person name="Li Y.L."/>
        </authorList>
    </citation>
    <scope>NUCLEOTIDE SEQUENCE [LARGE SCALE GENOMIC DNA]</scope>
    <source>
        <strain evidence="8 9">JDB</strain>
    </source>
</reference>
<evidence type="ECO:0000256" key="7">
    <source>
        <dbReference type="ARBA" id="ARBA00047633"/>
    </source>
</evidence>
<dbReference type="SUPFAM" id="SSF51161">
    <property type="entry name" value="Trimeric LpxA-like enzymes"/>
    <property type="match status" value="1"/>
</dbReference>
<comment type="catalytic activity">
    <reaction evidence="7">
        <text>chloramphenicol + acetyl-CoA = chloramphenicol 3-acetate + CoA</text>
        <dbReference type="Rhea" id="RHEA:18421"/>
        <dbReference type="ChEBI" id="CHEBI:16730"/>
        <dbReference type="ChEBI" id="CHEBI:17698"/>
        <dbReference type="ChEBI" id="CHEBI:57287"/>
        <dbReference type="ChEBI" id="CHEBI:57288"/>
        <dbReference type="EC" id="2.3.1.28"/>
    </reaction>
</comment>
<keyword evidence="4 8" id="KW-0808">Transferase</keyword>
<dbReference type="InterPro" id="IPR050179">
    <property type="entry name" value="Trans_hexapeptide_repeat"/>
</dbReference>
<evidence type="ECO:0000256" key="2">
    <source>
        <dbReference type="ARBA" id="ARBA00013235"/>
    </source>
</evidence>
<gene>
    <name evidence="8" type="ORF">WLF18_06525</name>
</gene>
<evidence type="ECO:0000256" key="6">
    <source>
        <dbReference type="ARBA" id="ARBA00023315"/>
    </source>
</evidence>
<dbReference type="Gene3D" id="2.160.10.10">
    <property type="entry name" value="Hexapeptide repeat proteins"/>
    <property type="match status" value="1"/>
</dbReference>
<evidence type="ECO:0000313" key="8">
    <source>
        <dbReference type="EMBL" id="MEK2608756.1"/>
    </source>
</evidence>
<dbReference type="GO" id="GO:0016746">
    <property type="term" value="F:acyltransferase activity"/>
    <property type="evidence" value="ECO:0007669"/>
    <property type="project" value="UniProtKB-KW"/>
</dbReference>
<dbReference type="EC" id="2.3.1.28" evidence="2"/>
<dbReference type="PANTHER" id="PTHR43300">
    <property type="entry name" value="ACETYLTRANSFERASE"/>
    <property type="match status" value="1"/>
</dbReference>
<keyword evidence="5" id="KW-0046">Antibiotic resistance</keyword>
<evidence type="ECO:0000256" key="3">
    <source>
        <dbReference type="ARBA" id="ARBA00020291"/>
    </source>
</evidence>
<proteinExistence type="inferred from homology"/>
<evidence type="ECO:0000256" key="5">
    <source>
        <dbReference type="ARBA" id="ARBA00023251"/>
    </source>
</evidence>
<evidence type="ECO:0000313" key="9">
    <source>
        <dbReference type="Proteomes" id="UP001386972"/>
    </source>
</evidence>
<dbReference type="CDD" id="cd04647">
    <property type="entry name" value="LbH_MAT_like"/>
    <property type="match status" value="1"/>
</dbReference>
<keyword evidence="9" id="KW-1185">Reference proteome</keyword>
<dbReference type="EMBL" id="JBBNAW010000003">
    <property type="protein sequence ID" value="MEK2608756.1"/>
    <property type="molecule type" value="Genomic_DNA"/>
</dbReference>
<evidence type="ECO:0000256" key="1">
    <source>
        <dbReference type="ARBA" id="ARBA00007274"/>
    </source>
</evidence>
<organism evidence="8 9">
    <name type="scientific">Pseudomonas shirazensis</name>
    <dbReference type="NCBI Taxonomy" id="2745494"/>
    <lineage>
        <taxon>Bacteria</taxon>
        <taxon>Pseudomonadati</taxon>
        <taxon>Pseudomonadota</taxon>
        <taxon>Gammaproteobacteria</taxon>
        <taxon>Pseudomonadales</taxon>
        <taxon>Pseudomonadaceae</taxon>
        <taxon>Pseudomonas</taxon>
    </lineage>
</organism>
<name>A0ABU8ZXL7_9PSED</name>
<accession>A0ABU8ZXL7</accession>
<protein>
    <recommendedName>
        <fullName evidence="3">Chloramphenicol acetyltransferase</fullName>
        <ecNumber evidence="2">2.3.1.28</ecNumber>
    </recommendedName>
</protein>
<comment type="similarity">
    <text evidence="1">Belongs to the transferase hexapeptide repeat family.</text>
</comment>
<dbReference type="InterPro" id="IPR001451">
    <property type="entry name" value="Hexapep"/>
</dbReference>
<evidence type="ECO:0000256" key="4">
    <source>
        <dbReference type="ARBA" id="ARBA00022679"/>
    </source>
</evidence>
<dbReference type="Pfam" id="PF00132">
    <property type="entry name" value="Hexapep"/>
    <property type="match status" value="1"/>
</dbReference>
<dbReference type="InterPro" id="IPR011004">
    <property type="entry name" value="Trimer_LpxA-like_sf"/>
</dbReference>
<dbReference type="PANTHER" id="PTHR43300:SF12">
    <property type="entry name" value="CHLORAMPHENICOL ACETYLTRANSFERASE"/>
    <property type="match status" value="1"/>
</dbReference>
<comment type="caution">
    <text evidence="8">The sequence shown here is derived from an EMBL/GenBank/DDBJ whole genome shotgun (WGS) entry which is preliminary data.</text>
</comment>